<dbReference type="Proteomes" id="UP000703269">
    <property type="component" value="Unassembled WGS sequence"/>
</dbReference>
<feature type="compositionally biased region" description="Low complexity" evidence="1">
    <location>
        <begin position="381"/>
        <end position="391"/>
    </location>
</feature>
<keyword evidence="3" id="KW-1185">Reference proteome</keyword>
<feature type="compositionally biased region" description="Low complexity" evidence="1">
    <location>
        <begin position="331"/>
        <end position="374"/>
    </location>
</feature>
<organism evidence="2 3">
    <name type="scientific">Phanerochaete sordida</name>
    <dbReference type="NCBI Taxonomy" id="48140"/>
    <lineage>
        <taxon>Eukaryota</taxon>
        <taxon>Fungi</taxon>
        <taxon>Dikarya</taxon>
        <taxon>Basidiomycota</taxon>
        <taxon>Agaricomycotina</taxon>
        <taxon>Agaricomycetes</taxon>
        <taxon>Polyporales</taxon>
        <taxon>Phanerochaetaceae</taxon>
        <taxon>Phanerochaete</taxon>
    </lineage>
</organism>
<dbReference type="EMBL" id="BPQB01000057">
    <property type="protein sequence ID" value="GJE96267.1"/>
    <property type="molecule type" value="Genomic_DNA"/>
</dbReference>
<dbReference type="PANTHER" id="PTHR35043">
    <property type="entry name" value="TRANSCRIPTION FACTOR DOMAIN-CONTAINING PROTEIN"/>
    <property type="match status" value="1"/>
</dbReference>
<dbReference type="AlphaFoldDB" id="A0A9P3LJI9"/>
<gene>
    <name evidence="2" type="ORF">PsYK624_124610</name>
</gene>
<accession>A0A9P3LJI9</accession>
<feature type="compositionally biased region" description="Basic residues" evidence="1">
    <location>
        <begin position="402"/>
        <end position="413"/>
    </location>
</feature>
<evidence type="ECO:0000256" key="1">
    <source>
        <dbReference type="SAM" id="MobiDB-lite"/>
    </source>
</evidence>
<name>A0A9P3LJI9_9APHY</name>
<protein>
    <submittedName>
        <fullName evidence="2">Uncharacterized protein</fullName>
    </submittedName>
</protein>
<feature type="region of interest" description="Disordered" evidence="1">
    <location>
        <begin position="331"/>
        <end position="413"/>
    </location>
</feature>
<evidence type="ECO:0000313" key="3">
    <source>
        <dbReference type="Proteomes" id="UP000703269"/>
    </source>
</evidence>
<proteinExistence type="predicted"/>
<dbReference type="OrthoDB" id="2733714at2759"/>
<dbReference type="PANTHER" id="PTHR35043:SF9">
    <property type="match status" value="1"/>
</dbReference>
<reference evidence="2 3" key="1">
    <citation type="submission" date="2021-08" db="EMBL/GenBank/DDBJ databases">
        <title>Draft Genome Sequence of Phanerochaete sordida strain YK-624.</title>
        <authorList>
            <person name="Mori T."/>
            <person name="Dohra H."/>
            <person name="Suzuki T."/>
            <person name="Kawagishi H."/>
            <person name="Hirai H."/>
        </authorList>
    </citation>
    <scope>NUCLEOTIDE SEQUENCE [LARGE SCALE GENOMIC DNA]</scope>
    <source>
        <strain evidence="2 3">YK-624</strain>
    </source>
</reference>
<evidence type="ECO:0000313" key="2">
    <source>
        <dbReference type="EMBL" id="GJE96267.1"/>
    </source>
</evidence>
<sequence>MDDTSQFAVAAHLPTATWRPNPGVRGTFEIITTCLSTLIICVWSAVHVDVPLRRSARVNGIGKVGWIFTGLVSPDLLLYAACCQLYRAQVLLQDAQQYLHGEYVDSMGSRLRRCCDYMTGSQRTEHAHSKRLPSEEDIDSKESSEPVLVERCEVLAATSSRPSQATRRRRNSWTLTHAFYGVMGGFVLETSSSILEGERRFVLTLSGLRFVLEHAPDLLPDLSVRDIQLKGRSDVLAKTLLILQLLNFCVSCAARRAQSLPLSLLEVFTLAHALCTVITCIIWWKKPFGVLEPTYITGDRADELAAYMLFTSPMHKDYFAGLVCGTSVPARRPTWTRPSPPRMTSTAPLTTSPTDFSPASSASSTAIASGSSPTKLLTRTAASSSAVHASHGTIGGADTTTRRRWAQRMRRAGRWSRAAWRVTGCTSSRRRAR</sequence>
<comment type="caution">
    <text evidence="2">The sequence shown here is derived from an EMBL/GenBank/DDBJ whole genome shotgun (WGS) entry which is preliminary data.</text>
</comment>